<keyword evidence="6 8" id="KW-0472">Membrane</keyword>
<dbReference type="RefSeq" id="WP_257511328.1">
    <property type="nucleotide sequence ID" value="NZ_JANKHG010000016.1"/>
</dbReference>
<evidence type="ECO:0000256" key="5">
    <source>
        <dbReference type="ARBA" id="ARBA00022989"/>
    </source>
</evidence>
<keyword evidence="11" id="KW-1185">Reference proteome</keyword>
<comment type="similarity">
    <text evidence="8">Belongs to the FtsL family.</text>
</comment>
<evidence type="ECO:0000256" key="3">
    <source>
        <dbReference type="ARBA" id="ARBA00022618"/>
    </source>
</evidence>
<reference evidence="10" key="1">
    <citation type="submission" date="2022-07" db="EMBL/GenBank/DDBJ databases">
        <authorList>
            <person name="Xamxidin M."/>
        </authorList>
    </citation>
    <scope>NUCLEOTIDE SEQUENCE</scope>
    <source>
        <strain evidence="10">YS8-69</strain>
    </source>
</reference>
<evidence type="ECO:0000256" key="2">
    <source>
        <dbReference type="ARBA" id="ARBA00022475"/>
    </source>
</evidence>
<evidence type="ECO:0000256" key="1">
    <source>
        <dbReference type="ARBA" id="ARBA00004401"/>
    </source>
</evidence>
<name>A0ABT1XFL9_9BURK</name>
<keyword evidence="4 8" id="KW-0812">Transmembrane</keyword>
<proteinExistence type="inferred from homology"/>
<organism evidence="10 11">
    <name type="scientific">Limnobacter parvus</name>
    <dbReference type="NCBI Taxonomy" id="2939690"/>
    <lineage>
        <taxon>Bacteria</taxon>
        <taxon>Pseudomonadati</taxon>
        <taxon>Pseudomonadota</taxon>
        <taxon>Betaproteobacteria</taxon>
        <taxon>Burkholderiales</taxon>
        <taxon>Burkholderiaceae</taxon>
        <taxon>Limnobacter</taxon>
    </lineage>
</organism>
<keyword evidence="8" id="KW-0997">Cell inner membrane</keyword>
<dbReference type="EMBL" id="JANKHG010000016">
    <property type="protein sequence ID" value="MCR2746080.1"/>
    <property type="molecule type" value="Genomic_DNA"/>
</dbReference>
<gene>
    <name evidence="8 10" type="primary">ftsL</name>
    <name evidence="10" type="ORF">NSP04_05425</name>
</gene>
<sequence length="93" mass="10317">MGRLNILLLTLVIFCAMLVVEQQHAARTLFVALGQEQQAEQQIEVAFTRLQLQQVALAKGERVDNVARTKLNMSPPAQGSVIFMPLDGGFQHE</sequence>
<comment type="function">
    <text evidence="8">Essential cell division protein. May link together the upstream cell division proteins, which are predominantly cytoplasmic, with the downstream cell division proteins, which are predominantly periplasmic.</text>
</comment>
<evidence type="ECO:0000256" key="9">
    <source>
        <dbReference type="NCBIfam" id="TIGR02209"/>
    </source>
</evidence>
<dbReference type="InterPro" id="IPR011922">
    <property type="entry name" value="Cell_div_FtsL"/>
</dbReference>
<keyword evidence="3 8" id="KW-0132">Cell division</keyword>
<dbReference type="PANTHER" id="PTHR37479:SF1">
    <property type="entry name" value="CELL DIVISION PROTEIN FTSL"/>
    <property type="match status" value="1"/>
</dbReference>
<evidence type="ECO:0000256" key="4">
    <source>
        <dbReference type="ARBA" id="ARBA00022692"/>
    </source>
</evidence>
<dbReference type="GO" id="GO:0051301">
    <property type="term" value="P:cell division"/>
    <property type="evidence" value="ECO:0007669"/>
    <property type="project" value="UniProtKB-KW"/>
</dbReference>
<dbReference type="Proteomes" id="UP001165267">
    <property type="component" value="Unassembled WGS sequence"/>
</dbReference>
<dbReference type="HAMAP" id="MF_00910">
    <property type="entry name" value="FtsL"/>
    <property type="match status" value="1"/>
</dbReference>
<comment type="caution">
    <text evidence="10">The sequence shown here is derived from an EMBL/GenBank/DDBJ whole genome shotgun (WGS) entry which is preliminary data.</text>
</comment>
<comment type="subunit">
    <text evidence="8">Part of a complex composed of FtsB, FtsL and FtsQ.</text>
</comment>
<keyword evidence="5 8" id="KW-1133">Transmembrane helix</keyword>
<keyword evidence="7 8" id="KW-0131">Cell cycle</keyword>
<comment type="subcellular location">
    <subcellularLocation>
        <location evidence="8">Cell inner membrane</location>
        <topology evidence="8">Single-pass type II membrane protein</topology>
    </subcellularLocation>
    <subcellularLocation>
        <location evidence="1">Cell membrane</location>
        <topology evidence="1">Single-pass type II membrane protein</topology>
    </subcellularLocation>
    <text evidence="8">Localizes to the division septum where it forms a ring structure.</text>
</comment>
<protein>
    <recommendedName>
        <fullName evidence="8 9">Cell division protein FtsL</fullName>
    </recommendedName>
</protein>
<evidence type="ECO:0000256" key="6">
    <source>
        <dbReference type="ARBA" id="ARBA00023136"/>
    </source>
</evidence>
<dbReference type="NCBIfam" id="TIGR02209">
    <property type="entry name" value="ftsL_broad"/>
    <property type="match status" value="1"/>
</dbReference>
<accession>A0ABT1XFL9</accession>
<keyword evidence="2 8" id="KW-1003">Cell membrane</keyword>
<dbReference type="PANTHER" id="PTHR37479">
    <property type="entry name" value="CELL DIVISION PROTEIN FTSL"/>
    <property type="match status" value="1"/>
</dbReference>
<evidence type="ECO:0000313" key="11">
    <source>
        <dbReference type="Proteomes" id="UP001165267"/>
    </source>
</evidence>
<evidence type="ECO:0000256" key="7">
    <source>
        <dbReference type="ARBA" id="ARBA00023306"/>
    </source>
</evidence>
<dbReference type="Pfam" id="PF04999">
    <property type="entry name" value="FtsL"/>
    <property type="match status" value="1"/>
</dbReference>
<evidence type="ECO:0000313" key="10">
    <source>
        <dbReference type="EMBL" id="MCR2746080.1"/>
    </source>
</evidence>
<evidence type="ECO:0000256" key="8">
    <source>
        <dbReference type="HAMAP-Rule" id="MF_00910"/>
    </source>
</evidence>